<proteinExistence type="predicted"/>
<evidence type="ECO:0000313" key="1">
    <source>
        <dbReference type="EMBL" id="KAI3728590.1"/>
    </source>
</evidence>
<keyword evidence="2" id="KW-1185">Reference proteome</keyword>
<protein>
    <submittedName>
        <fullName evidence="1">Uncharacterized protein</fullName>
    </submittedName>
</protein>
<accession>A0ACB9C2Z1</accession>
<evidence type="ECO:0000313" key="2">
    <source>
        <dbReference type="Proteomes" id="UP001055879"/>
    </source>
</evidence>
<name>A0ACB9C2Z1_ARCLA</name>
<reference evidence="2" key="1">
    <citation type="journal article" date="2022" name="Mol. Ecol. Resour.">
        <title>The genomes of chicory, endive, great burdock and yacon provide insights into Asteraceae palaeo-polyploidization history and plant inulin production.</title>
        <authorList>
            <person name="Fan W."/>
            <person name="Wang S."/>
            <person name="Wang H."/>
            <person name="Wang A."/>
            <person name="Jiang F."/>
            <person name="Liu H."/>
            <person name="Zhao H."/>
            <person name="Xu D."/>
            <person name="Zhang Y."/>
        </authorList>
    </citation>
    <scope>NUCLEOTIDE SEQUENCE [LARGE SCALE GENOMIC DNA]</scope>
    <source>
        <strain evidence="2">cv. Niubang</strain>
    </source>
</reference>
<reference evidence="1 2" key="2">
    <citation type="journal article" date="2022" name="Mol. Ecol. Resour.">
        <title>The genomes of chicory, endive, great burdock and yacon provide insights into Asteraceae paleo-polyploidization history and plant inulin production.</title>
        <authorList>
            <person name="Fan W."/>
            <person name="Wang S."/>
            <person name="Wang H."/>
            <person name="Wang A."/>
            <person name="Jiang F."/>
            <person name="Liu H."/>
            <person name="Zhao H."/>
            <person name="Xu D."/>
            <person name="Zhang Y."/>
        </authorList>
    </citation>
    <scope>NUCLEOTIDE SEQUENCE [LARGE SCALE GENOMIC DNA]</scope>
    <source>
        <strain evidence="2">cv. Niubang</strain>
    </source>
</reference>
<gene>
    <name evidence="1" type="ORF">L6452_17228</name>
</gene>
<dbReference type="Proteomes" id="UP001055879">
    <property type="component" value="Linkage Group LG05"/>
</dbReference>
<organism evidence="1 2">
    <name type="scientific">Arctium lappa</name>
    <name type="common">Greater burdock</name>
    <name type="synonym">Lappa major</name>
    <dbReference type="NCBI Taxonomy" id="4217"/>
    <lineage>
        <taxon>Eukaryota</taxon>
        <taxon>Viridiplantae</taxon>
        <taxon>Streptophyta</taxon>
        <taxon>Embryophyta</taxon>
        <taxon>Tracheophyta</taxon>
        <taxon>Spermatophyta</taxon>
        <taxon>Magnoliopsida</taxon>
        <taxon>eudicotyledons</taxon>
        <taxon>Gunneridae</taxon>
        <taxon>Pentapetalae</taxon>
        <taxon>asterids</taxon>
        <taxon>campanulids</taxon>
        <taxon>Asterales</taxon>
        <taxon>Asteraceae</taxon>
        <taxon>Carduoideae</taxon>
        <taxon>Cardueae</taxon>
        <taxon>Arctiinae</taxon>
        <taxon>Arctium</taxon>
    </lineage>
</organism>
<sequence length="658" mass="73627">MSIYVYLHQFRTYLGSLCWNCLHLHPFSFLSFGLFTNTKSGEQDKLERYDIVNDVVEVGEKDSNKDGHVSRNEMVLAIEETTSGGRSDSDGFWIFVMFMEGLRLWKDSFSEDEYGVQGSKQVNTPQLVKSLKDIFMICQTKLLALGTIILHLELAISDRKVVKNSAPYNSGTNIYRRLRCSSPTPAYIRRFLLPLKFLPPELFIYQIGRSLAYPKQFFYKDPLQKLAIAVSKIMGSLSGLFQRPVVAASAVALASVSADLHDKFWPSKPSDSSLSSEQSSGCTLESISETKWARISDVSVSKLCNMSSVTKSLIPVPNLRYPAIHLGGNCLSNNMASNVASFPALLNLYRSAELAKADRPIDYAPNVPNTISKDVVYRWHLPQPNAIDLSEKSRMVVVLLGWLGAKQKHLKKYADWYTSKGFHVITFTFPMAEVLSYQVGGKAEQHVDLLVNHLAEWLEEEYGKNLVFHTFSNTGWLIYGAILEKFQRQDHNLMGKIKGCIVDSAPVDTPDPQVWASGFSAAFLKKNSIAAKGYRNADNIAAKPAMSEAALLVVLEKFFDVILNLPTVNQRLSNVLVQLKSGQPSCPQLYIYSSADRVIPAGSVESFIEAQQKTGRVVRSCNFKSTPHVDHFRHEPELYASQLSQFLNDCVLASCKHN</sequence>
<comment type="caution">
    <text evidence="1">The sequence shown here is derived from an EMBL/GenBank/DDBJ whole genome shotgun (WGS) entry which is preliminary data.</text>
</comment>
<dbReference type="EMBL" id="CM042051">
    <property type="protein sequence ID" value="KAI3728590.1"/>
    <property type="molecule type" value="Genomic_DNA"/>
</dbReference>